<name>A0A5B7E8D5_PORTR</name>
<proteinExistence type="predicted"/>
<keyword evidence="2" id="KW-1185">Reference proteome</keyword>
<reference evidence="1 2" key="1">
    <citation type="submission" date="2019-05" db="EMBL/GenBank/DDBJ databases">
        <title>Another draft genome of Portunus trituberculatus and its Hox gene families provides insights of decapod evolution.</title>
        <authorList>
            <person name="Jeong J.-H."/>
            <person name="Song I."/>
            <person name="Kim S."/>
            <person name="Choi T."/>
            <person name="Kim D."/>
            <person name="Ryu S."/>
            <person name="Kim W."/>
        </authorList>
    </citation>
    <scope>NUCLEOTIDE SEQUENCE [LARGE SCALE GENOMIC DNA]</scope>
    <source>
        <tissue evidence="1">Muscle</tissue>
    </source>
</reference>
<evidence type="ECO:0000313" key="1">
    <source>
        <dbReference type="EMBL" id="MPC29669.1"/>
    </source>
</evidence>
<sequence>MLKLSSIGDFLLNKVAAEANLEVRMESQQSVLLAPRDSRWTRQVVIAATPARRGRHRGRQLGDTY</sequence>
<dbReference type="Proteomes" id="UP000324222">
    <property type="component" value="Unassembled WGS sequence"/>
</dbReference>
<comment type="caution">
    <text evidence="1">The sequence shown here is derived from an EMBL/GenBank/DDBJ whole genome shotgun (WGS) entry which is preliminary data.</text>
</comment>
<gene>
    <name evidence="1" type="ORF">E2C01_022914</name>
</gene>
<accession>A0A5B7E8D5</accession>
<dbReference type="AlphaFoldDB" id="A0A5B7E8D5"/>
<evidence type="ECO:0000313" key="2">
    <source>
        <dbReference type="Proteomes" id="UP000324222"/>
    </source>
</evidence>
<organism evidence="1 2">
    <name type="scientific">Portunus trituberculatus</name>
    <name type="common">Swimming crab</name>
    <name type="synonym">Neptunus trituberculatus</name>
    <dbReference type="NCBI Taxonomy" id="210409"/>
    <lineage>
        <taxon>Eukaryota</taxon>
        <taxon>Metazoa</taxon>
        <taxon>Ecdysozoa</taxon>
        <taxon>Arthropoda</taxon>
        <taxon>Crustacea</taxon>
        <taxon>Multicrustacea</taxon>
        <taxon>Malacostraca</taxon>
        <taxon>Eumalacostraca</taxon>
        <taxon>Eucarida</taxon>
        <taxon>Decapoda</taxon>
        <taxon>Pleocyemata</taxon>
        <taxon>Brachyura</taxon>
        <taxon>Eubrachyura</taxon>
        <taxon>Portunoidea</taxon>
        <taxon>Portunidae</taxon>
        <taxon>Portuninae</taxon>
        <taxon>Portunus</taxon>
    </lineage>
</organism>
<dbReference type="EMBL" id="VSRR010002114">
    <property type="protein sequence ID" value="MPC29669.1"/>
    <property type="molecule type" value="Genomic_DNA"/>
</dbReference>
<protein>
    <submittedName>
        <fullName evidence="1">Uncharacterized protein</fullName>
    </submittedName>
</protein>